<feature type="region of interest" description="Disordered" evidence="1">
    <location>
        <begin position="1"/>
        <end position="84"/>
    </location>
</feature>
<dbReference type="OMA" id="VLHATWH"/>
<dbReference type="EnsemblProtists" id="HpaT809335">
    <property type="protein sequence ID" value="HpaP809335"/>
    <property type="gene ID" value="HpaG809335"/>
</dbReference>
<protein>
    <submittedName>
        <fullName evidence="2">Uncharacterized protein</fullName>
    </submittedName>
</protein>
<dbReference type="SUPFAM" id="SSF50978">
    <property type="entry name" value="WD40 repeat-like"/>
    <property type="match status" value="1"/>
</dbReference>
<feature type="compositionally biased region" description="Acidic residues" evidence="1">
    <location>
        <begin position="403"/>
        <end position="416"/>
    </location>
</feature>
<dbReference type="InterPro" id="IPR001680">
    <property type="entry name" value="WD40_rpt"/>
</dbReference>
<feature type="region of interest" description="Disordered" evidence="1">
    <location>
        <begin position="361"/>
        <end position="416"/>
    </location>
</feature>
<evidence type="ECO:0000313" key="2">
    <source>
        <dbReference type="EnsemblProtists" id="HpaP809335"/>
    </source>
</evidence>
<evidence type="ECO:0000256" key="1">
    <source>
        <dbReference type="SAM" id="MobiDB-lite"/>
    </source>
</evidence>
<feature type="compositionally biased region" description="Basic and acidic residues" evidence="1">
    <location>
        <begin position="278"/>
        <end position="295"/>
    </location>
</feature>
<dbReference type="PANTHER" id="PTHR47232:SF1">
    <property type="entry name" value="TRANSDUCIN FAMILY PROTEIN _ WD-40 REPEAT FAMILY PROTEIN"/>
    <property type="match status" value="1"/>
</dbReference>
<organism evidence="2 3">
    <name type="scientific">Hyaloperonospora arabidopsidis (strain Emoy2)</name>
    <name type="common">Downy mildew agent</name>
    <name type="synonym">Peronospora arabidopsidis</name>
    <dbReference type="NCBI Taxonomy" id="559515"/>
    <lineage>
        <taxon>Eukaryota</taxon>
        <taxon>Sar</taxon>
        <taxon>Stramenopiles</taxon>
        <taxon>Oomycota</taxon>
        <taxon>Peronosporomycetes</taxon>
        <taxon>Peronosporales</taxon>
        <taxon>Peronosporaceae</taxon>
        <taxon>Hyaloperonospora</taxon>
    </lineage>
</organism>
<dbReference type="EMBL" id="JH598703">
    <property type="status" value="NOT_ANNOTATED_CDS"/>
    <property type="molecule type" value="Genomic_DNA"/>
</dbReference>
<dbReference type="HOGENOM" id="CLU_015518_0_0_1"/>
<feature type="compositionally biased region" description="Basic and acidic residues" evidence="1">
    <location>
        <begin position="314"/>
        <end position="327"/>
    </location>
</feature>
<dbReference type="InterPro" id="IPR036322">
    <property type="entry name" value="WD40_repeat_dom_sf"/>
</dbReference>
<feature type="compositionally biased region" description="Polar residues" evidence="1">
    <location>
        <begin position="382"/>
        <end position="394"/>
    </location>
</feature>
<reference evidence="2" key="2">
    <citation type="submission" date="2015-06" db="UniProtKB">
        <authorList>
            <consortium name="EnsemblProtists"/>
        </authorList>
    </citation>
    <scope>IDENTIFICATION</scope>
    <source>
        <strain evidence="2">Emoy2</strain>
    </source>
</reference>
<dbReference type="STRING" id="559515.M4BSE3"/>
<feature type="compositionally biased region" description="Basic and acidic residues" evidence="1">
    <location>
        <begin position="368"/>
        <end position="377"/>
    </location>
</feature>
<dbReference type="Gene3D" id="2.130.10.10">
    <property type="entry name" value="YVTN repeat-like/Quinoprotein amine dehydrogenase"/>
    <property type="match status" value="2"/>
</dbReference>
<accession>M4BSE3</accession>
<keyword evidence="3" id="KW-1185">Reference proteome</keyword>
<dbReference type="PANTHER" id="PTHR47232">
    <property type="entry name" value="TRANSDUCIN FAMILY PROTEIN / WD-40 REPEAT FAMILY PROTEIN"/>
    <property type="match status" value="1"/>
</dbReference>
<dbReference type="SMART" id="SM00320">
    <property type="entry name" value="WD40"/>
    <property type="match status" value="5"/>
</dbReference>
<proteinExistence type="predicted"/>
<dbReference type="InterPro" id="IPR015943">
    <property type="entry name" value="WD40/YVTN_repeat-like_dom_sf"/>
</dbReference>
<dbReference type="Proteomes" id="UP000011713">
    <property type="component" value="Unassembled WGS sequence"/>
</dbReference>
<reference evidence="3" key="1">
    <citation type="journal article" date="2010" name="Science">
        <title>Signatures of adaptation to obligate biotrophy in the Hyaloperonospora arabidopsidis genome.</title>
        <authorList>
            <person name="Baxter L."/>
            <person name="Tripathy S."/>
            <person name="Ishaque N."/>
            <person name="Boot N."/>
            <person name="Cabral A."/>
            <person name="Kemen E."/>
            <person name="Thines M."/>
            <person name="Ah-Fong A."/>
            <person name="Anderson R."/>
            <person name="Badejoko W."/>
            <person name="Bittner-Eddy P."/>
            <person name="Boore J.L."/>
            <person name="Chibucos M.C."/>
            <person name="Coates M."/>
            <person name="Dehal P."/>
            <person name="Delehaunty K."/>
            <person name="Dong S."/>
            <person name="Downton P."/>
            <person name="Dumas B."/>
            <person name="Fabro G."/>
            <person name="Fronick C."/>
            <person name="Fuerstenberg S.I."/>
            <person name="Fulton L."/>
            <person name="Gaulin E."/>
            <person name="Govers F."/>
            <person name="Hughes L."/>
            <person name="Humphray S."/>
            <person name="Jiang R.H."/>
            <person name="Judelson H."/>
            <person name="Kamoun S."/>
            <person name="Kyung K."/>
            <person name="Meijer H."/>
            <person name="Minx P."/>
            <person name="Morris P."/>
            <person name="Nelson J."/>
            <person name="Phuntumart V."/>
            <person name="Qutob D."/>
            <person name="Rehmany A."/>
            <person name="Rougon-Cardoso A."/>
            <person name="Ryden P."/>
            <person name="Torto-Alalibo T."/>
            <person name="Studholme D."/>
            <person name="Wang Y."/>
            <person name="Win J."/>
            <person name="Wood J."/>
            <person name="Clifton S.W."/>
            <person name="Rogers J."/>
            <person name="Van den Ackerveken G."/>
            <person name="Jones J.D."/>
            <person name="McDowell J.M."/>
            <person name="Beynon J."/>
            <person name="Tyler B.M."/>
        </authorList>
    </citation>
    <scope>NUCLEOTIDE SEQUENCE [LARGE SCALE GENOMIC DNA]</scope>
    <source>
        <strain evidence="3">Emoy2</strain>
    </source>
</reference>
<dbReference type="VEuPathDB" id="FungiDB:HpaG809335"/>
<dbReference type="eggNOG" id="KOG0265">
    <property type="taxonomic scope" value="Eukaryota"/>
</dbReference>
<evidence type="ECO:0000313" key="3">
    <source>
        <dbReference type="Proteomes" id="UP000011713"/>
    </source>
</evidence>
<name>M4BSE3_HYAAE</name>
<dbReference type="InParanoid" id="M4BSE3"/>
<feature type="compositionally biased region" description="Basic and acidic residues" evidence="1">
    <location>
        <begin position="160"/>
        <end position="170"/>
    </location>
</feature>
<dbReference type="AlphaFoldDB" id="M4BSE3"/>
<feature type="region of interest" description="Disordered" evidence="1">
    <location>
        <begin position="96"/>
        <end position="327"/>
    </location>
</feature>
<feature type="compositionally biased region" description="Polar residues" evidence="1">
    <location>
        <begin position="99"/>
        <end position="108"/>
    </location>
</feature>
<feature type="compositionally biased region" description="Basic and acidic residues" evidence="1">
    <location>
        <begin position="215"/>
        <end position="262"/>
    </location>
</feature>
<sequence>MSHATSSRYAPTGHARAFSISDADFQRGDTTLKRRRKLPALQSTTTPSRRSVAPSLKNSRTGRARSKSHTRSKSRPRLSSHMIPGQLFVALGSNRVGGASTQNTNKTNYYHPRVPEPYRPVLPSPVATARPSTAGRWNGSRPSTARSRHNPSPVATRTRAKSETRGKQDEAGAVTVQRTQRERSQSAARRSGGGPMSRHKELEMFSSRTSRVTGSKRERSKSKAKERSKSKVRERSKSKARERGKSKAHEKERGRARERERSVSSSRYFRWSKTSNAGDREEKSTKSSSYVDRRSSRCGSSLDEIEDAITNAEEELKPKKKELDDMREEMEKFRKRVEAKELEIYDIQVDLDALRKRRDRRLPLHQNESSREGEKSVKRPRSTQQDSWQASSRPRPSKRPCIVDEDDDEECTDDDDDVVIIEPNDVKKEVVNDAAAATSTVVPVEESMPDHFWGRLPTPKLLANHRFRAIPDGSARKGRHLAFNPIQPQIFATSPDEGGLILWSYQRQDQDIAKVVTLTPSSFRRSNTCAEAISWSPDGNRMAMAFRDPLEEKGEFCIVQLHQLKLEDSCTPQSLPRDRITSKRTTLHPRGISTIGWLPSGYGSDTSSRQVISTGNSDHAVVLWEEHEDRQSGAMDLKWSVLHRDHRSEVKSLCIHSKRDCVYTGGFDGLVIRYDVNKGRTETVMERRKPTICKINSILEHPHNPNLLLVSSVEQAQHNLLLHDLRQRYDSNEISLTWEGSSMSQYVVPRWSPAGYHVSCGSKTGVVNIWDVRMRGDKYPTVEPQQALRVHLFHVCLLETDACAGKTVLHATWHPRYDAMFTVSHDRTLGLLTFR</sequence>
<feature type="compositionally biased region" description="Basic residues" evidence="1">
    <location>
        <begin position="60"/>
        <end position="78"/>
    </location>
</feature>